<dbReference type="Proteomes" id="UP000533641">
    <property type="component" value="Unassembled WGS sequence"/>
</dbReference>
<dbReference type="Gene3D" id="3.30.1330.40">
    <property type="entry name" value="RutC-like"/>
    <property type="match status" value="1"/>
</dbReference>
<evidence type="ECO:0000313" key="2">
    <source>
        <dbReference type="Proteomes" id="UP000533641"/>
    </source>
</evidence>
<organism evidence="1 2">
    <name type="scientific">Rhizobium mongolense</name>
    <dbReference type="NCBI Taxonomy" id="57676"/>
    <lineage>
        <taxon>Bacteria</taxon>
        <taxon>Pseudomonadati</taxon>
        <taxon>Pseudomonadota</taxon>
        <taxon>Alphaproteobacteria</taxon>
        <taxon>Hyphomicrobiales</taxon>
        <taxon>Rhizobiaceae</taxon>
        <taxon>Rhizobium/Agrobacterium group</taxon>
        <taxon>Rhizobium</taxon>
    </lineage>
</organism>
<name>A0A7W6WDF5_9HYPH</name>
<dbReference type="SUPFAM" id="SSF55298">
    <property type="entry name" value="YjgF-like"/>
    <property type="match status" value="1"/>
</dbReference>
<reference evidence="1 2" key="1">
    <citation type="submission" date="2020-08" db="EMBL/GenBank/DDBJ databases">
        <title>Genomic Encyclopedia of Type Strains, Phase IV (KMG-V): Genome sequencing to study the core and pangenomes of soil and plant-associated prokaryotes.</title>
        <authorList>
            <person name="Whitman W."/>
        </authorList>
    </citation>
    <scope>NUCLEOTIDE SEQUENCE [LARGE SCALE GENOMIC DNA]</scope>
    <source>
        <strain evidence="1 2">SEMIA 402</strain>
    </source>
</reference>
<dbReference type="AlphaFoldDB" id="A0A7W6WDF5"/>
<protein>
    <submittedName>
        <fullName evidence="1">Uncharacterized protein</fullName>
    </submittedName>
</protein>
<accession>A0A7W6WDF5</accession>
<comment type="caution">
    <text evidence="1">The sequence shown here is derived from an EMBL/GenBank/DDBJ whole genome shotgun (WGS) entry which is preliminary data.</text>
</comment>
<dbReference type="InterPro" id="IPR035959">
    <property type="entry name" value="RutC-like_sf"/>
</dbReference>
<dbReference type="EMBL" id="JACIGM010000002">
    <property type="protein sequence ID" value="MBB4273559.1"/>
    <property type="molecule type" value="Genomic_DNA"/>
</dbReference>
<gene>
    <name evidence="1" type="ORF">GGE12_001313</name>
</gene>
<proteinExistence type="predicted"/>
<sequence>MSQSASYGGLVYIAGQVAEDRKAGIEDQTRDVLGKIDVLLKEAGNRPLAPHRRQRLPAGDRRFRCDEQRLRWLDRRRKPAGPRLP</sequence>
<evidence type="ECO:0000313" key="1">
    <source>
        <dbReference type="EMBL" id="MBB4273559.1"/>
    </source>
</evidence>